<name>A0A6A6ZZP6_9PLEO</name>
<proteinExistence type="predicted"/>
<gene>
    <name evidence="1" type="ORF">CC86DRAFT_27964</name>
</gene>
<dbReference type="OrthoDB" id="3671441at2759"/>
<dbReference type="EMBL" id="MU006226">
    <property type="protein sequence ID" value="KAF2826316.1"/>
    <property type="molecule type" value="Genomic_DNA"/>
</dbReference>
<sequence length="293" mass="32002">MAPVTCINDLPAELFQQAIGYGVREAGVAEACKTRNVNRAFRDAVTYEIVHYVPLTAFQPIARTMFAFALPDIVSSAVRKAKGSGVAMLLGCEEQVDRVLRIEATTDVEHVKRCYMDDIDTYIKCLPSQIVHKGLDSSHYCYAAGSAQDLIVQMSTAAAVGSLVAVKRYSMDGSPWPSVPRCAVNRLMDDEEIFTNPPRAAASTGKLDIVEYLLEYIDVHFASQPPRANRSLPSLQQQLRSAIGDAIVAKAPKIVNILHNFASIFELGHVYEGCCPSPCAQSWVRSAVKTGCM</sequence>
<dbReference type="Proteomes" id="UP000799424">
    <property type="component" value="Unassembled WGS sequence"/>
</dbReference>
<reference evidence="1" key="1">
    <citation type="journal article" date="2020" name="Stud. Mycol.">
        <title>101 Dothideomycetes genomes: a test case for predicting lifestyles and emergence of pathogens.</title>
        <authorList>
            <person name="Haridas S."/>
            <person name="Albert R."/>
            <person name="Binder M."/>
            <person name="Bloem J."/>
            <person name="Labutti K."/>
            <person name="Salamov A."/>
            <person name="Andreopoulos B."/>
            <person name="Baker S."/>
            <person name="Barry K."/>
            <person name="Bills G."/>
            <person name="Bluhm B."/>
            <person name="Cannon C."/>
            <person name="Castanera R."/>
            <person name="Culley D."/>
            <person name="Daum C."/>
            <person name="Ezra D."/>
            <person name="Gonzalez J."/>
            <person name="Henrissat B."/>
            <person name="Kuo A."/>
            <person name="Liang C."/>
            <person name="Lipzen A."/>
            <person name="Lutzoni F."/>
            <person name="Magnuson J."/>
            <person name="Mondo S."/>
            <person name="Nolan M."/>
            <person name="Ohm R."/>
            <person name="Pangilinan J."/>
            <person name="Park H.-J."/>
            <person name="Ramirez L."/>
            <person name="Alfaro M."/>
            <person name="Sun H."/>
            <person name="Tritt A."/>
            <person name="Yoshinaga Y."/>
            <person name="Zwiers L.-H."/>
            <person name="Turgeon B."/>
            <person name="Goodwin S."/>
            <person name="Spatafora J."/>
            <person name="Crous P."/>
            <person name="Grigoriev I."/>
        </authorList>
    </citation>
    <scope>NUCLEOTIDE SEQUENCE</scope>
    <source>
        <strain evidence="1">CBS 113818</strain>
    </source>
</reference>
<keyword evidence="2" id="KW-1185">Reference proteome</keyword>
<evidence type="ECO:0000313" key="1">
    <source>
        <dbReference type="EMBL" id="KAF2826316.1"/>
    </source>
</evidence>
<accession>A0A6A6ZZP6</accession>
<dbReference type="AlphaFoldDB" id="A0A6A6ZZP6"/>
<protein>
    <submittedName>
        <fullName evidence="1">Uncharacterized protein</fullName>
    </submittedName>
</protein>
<organism evidence="1 2">
    <name type="scientific">Ophiobolus disseminans</name>
    <dbReference type="NCBI Taxonomy" id="1469910"/>
    <lineage>
        <taxon>Eukaryota</taxon>
        <taxon>Fungi</taxon>
        <taxon>Dikarya</taxon>
        <taxon>Ascomycota</taxon>
        <taxon>Pezizomycotina</taxon>
        <taxon>Dothideomycetes</taxon>
        <taxon>Pleosporomycetidae</taxon>
        <taxon>Pleosporales</taxon>
        <taxon>Pleosporineae</taxon>
        <taxon>Phaeosphaeriaceae</taxon>
        <taxon>Ophiobolus</taxon>
    </lineage>
</organism>
<evidence type="ECO:0000313" key="2">
    <source>
        <dbReference type="Proteomes" id="UP000799424"/>
    </source>
</evidence>